<protein>
    <submittedName>
        <fullName evidence="5">UDP-glucose:(Heptosyl)LPS alpha-1,3-glucosyltransferase</fullName>
    </submittedName>
</protein>
<dbReference type="AlphaFoldDB" id="A0A4R3LWA2"/>
<dbReference type="PANTHER" id="PTHR12526:SF510">
    <property type="entry name" value="D-INOSITOL 3-PHOSPHATE GLYCOSYLTRANSFERASE"/>
    <property type="match status" value="1"/>
</dbReference>
<dbReference type="RefSeq" id="WP_132583725.1">
    <property type="nucleotide sequence ID" value="NZ_SMAJ01000011.1"/>
</dbReference>
<evidence type="ECO:0000313" key="6">
    <source>
        <dbReference type="Proteomes" id="UP000295525"/>
    </source>
</evidence>
<accession>A0A4R3LWA2</accession>
<sequence length="387" mass="43345">MHRLKIALVLDRFGSRFGGAEAYGVALARELARDHDITVFAREYDPTCDVQLPFVSLRVWSGWPGWIRVGLFAWRARRHTRHGFDIVHSHMNGWCGDIEVVHVTPVRYNWRVRQLPFLKRALSRVSLRVQTYLSLERHRVANRPAHRTVAVSGLIAEQLRQAYGDSLICPVIAPGVQRPKPVAAGARTQVREELGWSDDDQVCLLVARNPLRKGLPTIVKALASLPPHYKLLVVGGRPLAQDFLRKINDSALSDRVRLVDTTSEVERYYAVADLYVHPTLNDSFGMAPLEAMSFGLPVILSPAPYCGFAQYVEPGHEALVLSHPEDAAQLAGFVEQIGDDPALRAALVQGGYGVVDRHSWVEVARRYLELYSQVLVERAEKKSKSSL</sequence>
<dbReference type="PANTHER" id="PTHR12526">
    <property type="entry name" value="GLYCOSYLTRANSFERASE"/>
    <property type="match status" value="1"/>
</dbReference>
<dbReference type="Proteomes" id="UP000295525">
    <property type="component" value="Unassembled WGS sequence"/>
</dbReference>
<keyword evidence="2 5" id="KW-0808">Transferase</keyword>
<keyword evidence="6" id="KW-1185">Reference proteome</keyword>
<dbReference type="EMBL" id="SMAJ01000011">
    <property type="protein sequence ID" value="TCT04901.1"/>
    <property type="molecule type" value="Genomic_DNA"/>
</dbReference>
<gene>
    <name evidence="5" type="ORF">EDC26_111118</name>
</gene>
<evidence type="ECO:0000259" key="3">
    <source>
        <dbReference type="Pfam" id="PF00534"/>
    </source>
</evidence>
<dbReference type="SUPFAM" id="SSF53756">
    <property type="entry name" value="UDP-Glycosyltransferase/glycogen phosphorylase"/>
    <property type="match status" value="1"/>
</dbReference>
<proteinExistence type="predicted"/>
<dbReference type="CDD" id="cd03801">
    <property type="entry name" value="GT4_PimA-like"/>
    <property type="match status" value="1"/>
</dbReference>
<dbReference type="OrthoDB" id="433681at2"/>
<evidence type="ECO:0000256" key="2">
    <source>
        <dbReference type="ARBA" id="ARBA00022679"/>
    </source>
</evidence>
<feature type="domain" description="Glycosyl transferase family 1" evidence="3">
    <location>
        <begin position="188"/>
        <end position="352"/>
    </location>
</feature>
<evidence type="ECO:0000259" key="4">
    <source>
        <dbReference type="Pfam" id="PF13439"/>
    </source>
</evidence>
<dbReference type="Pfam" id="PF00534">
    <property type="entry name" value="Glycos_transf_1"/>
    <property type="match status" value="1"/>
</dbReference>
<comment type="caution">
    <text evidence="5">The sequence shown here is derived from an EMBL/GenBank/DDBJ whole genome shotgun (WGS) entry which is preliminary data.</text>
</comment>
<organism evidence="5 6">
    <name type="scientific">Paralcaligenes ureilyticus</name>
    <dbReference type="NCBI Taxonomy" id="627131"/>
    <lineage>
        <taxon>Bacteria</taxon>
        <taxon>Pseudomonadati</taxon>
        <taxon>Pseudomonadota</taxon>
        <taxon>Betaproteobacteria</taxon>
        <taxon>Burkholderiales</taxon>
        <taxon>Alcaligenaceae</taxon>
        <taxon>Paralcaligenes</taxon>
    </lineage>
</organism>
<dbReference type="InterPro" id="IPR028098">
    <property type="entry name" value="Glyco_trans_4-like_N"/>
</dbReference>
<name>A0A4R3LWA2_9BURK</name>
<keyword evidence="1" id="KW-0328">Glycosyltransferase</keyword>
<dbReference type="InterPro" id="IPR001296">
    <property type="entry name" value="Glyco_trans_1"/>
</dbReference>
<dbReference type="Gene3D" id="3.40.50.2000">
    <property type="entry name" value="Glycogen Phosphorylase B"/>
    <property type="match status" value="2"/>
</dbReference>
<evidence type="ECO:0000313" key="5">
    <source>
        <dbReference type="EMBL" id="TCT04901.1"/>
    </source>
</evidence>
<dbReference type="Pfam" id="PF13439">
    <property type="entry name" value="Glyco_transf_4"/>
    <property type="match status" value="1"/>
</dbReference>
<dbReference type="GO" id="GO:0016757">
    <property type="term" value="F:glycosyltransferase activity"/>
    <property type="evidence" value="ECO:0007669"/>
    <property type="project" value="UniProtKB-KW"/>
</dbReference>
<reference evidence="5 6" key="1">
    <citation type="submission" date="2019-03" db="EMBL/GenBank/DDBJ databases">
        <title>Genomic Encyclopedia of Type Strains, Phase IV (KMG-IV): sequencing the most valuable type-strain genomes for metagenomic binning, comparative biology and taxonomic classification.</title>
        <authorList>
            <person name="Goeker M."/>
        </authorList>
    </citation>
    <scope>NUCLEOTIDE SEQUENCE [LARGE SCALE GENOMIC DNA]</scope>
    <source>
        <strain evidence="5 6">DSM 24591</strain>
    </source>
</reference>
<feature type="domain" description="Glycosyltransferase subfamily 4-like N-terminal" evidence="4">
    <location>
        <begin position="17"/>
        <end position="176"/>
    </location>
</feature>
<evidence type="ECO:0000256" key="1">
    <source>
        <dbReference type="ARBA" id="ARBA00022676"/>
    </source>
</evidence>